<accession>H3ZAR9</accession>
<dbReference type="GO" id="GO:0009307">
    <property type="term" value="P:DNA restriction-modification system"/>
    <property type="evidence" value="ECO:0007669"/>
    <property type="project" value="UniProtKB-KW"/>
</dbReference>
<comment type="caution">
    <text evidence="5">The sequence shown here is derived from an EMBL/GenBank/DDBJ whole genome shotgun (WGS) entry which is preliminary data.</text>
</comment>
<dbReference type="CDD" id="cd17252">
    <property type="entry name" value="RMtype1_S_EcoKI-TRD1-CR1_like"/>
    <property type="match status" value="1"/>
</dbReference>
<keyword evidence="3" id="KW-0238">DNA-binding</keyword>
<evidence type="ECO:0000256" key="1">
    <source>
        <dbReference type="ARBA" id="ARBA00010923"/>
    </source>
</evidence>
<dbReference type="STRING" id="1129374.AJE_02111"/>
<name>H3ZAR9_9ALTE</name>
<dbReference type="InterPro" id="IPR000055">
    <property type="entry name" value="Restrct_endonuc_typeI_TRD"/>
</dbReference>
<dbReference type="Proteomes" id="UP000012046">
    <property type="component" value="Unassembled WGS sequence"/>
</dbReference>
<feature type="domain" description="Type I restriction modification DNA specificity" evidence="4">
    <location>
        <begin position="14"/>
        <end position="195"/>
    </location>
</feature>
<sequence>MVVGDSVNEQLPPGWALTKLDELVSLLRGVTYNNSQSSDTAHEGYLPIIRANNIQKDKLILRDFVYVQTELVKEIQKIRKNDIIVAMSSGSKSVVGKTAKSVSDIDAGFGAFCGLLRPTKLVVPEIISFYTRGSYYRNKVSELSAGANINNLKPAHFSELDFPLPPFAEQKVIAEKLDTLLAQVDNTKARLERIPEILKRFRQSVLAAAVSGKLTEEWRAFNKTQFPYVTRQLSEIIHEMRNGLSPKPNELGNGYPILRISSVRPFSLDQVDIRHLEVPDKDKERYKLQLNDLLFTRYNGSIEFVGVCARVAELKYEVILYPDKLIRVRVDKNQVTPEYLEIFSASQSARDYIYSLVKSTSGQKGISGADLKLMEVQLPSVSEQTEIVRRVEELFAFADRIEHAAQAALSRVNNLTQSILAKAFRGELTADWRAANPDLISGENSAEALLARIKAERDKVKPTKKAKAG</sequence>
<keyword evidence="2" id="KW-0680">Restriction system</keyword>
<dbReference type="PANTHER" id="PTHR43140:SF1">
    <property type="entry name" value="TYPE I RESTRICTION ENZYME ECOKI SPECIFICITY SUBUNIT"/>
    <property type="match status" value="1"/>
</dbReference>
<protein>
    <submittedName>
        <fullName evidence="5">EcoKI restriction-modification system protein HsdS</fullName>
    </submittedName>
</protein>
<evidence type="ECO:0000259" key="4">
    <source>
        <dbReference type="Pfam" id="PF01420"/>
    </source>
</evidence>
<keyword evidence="6" id="KW-1185">Reference proteome</keyword>
<evidence type="ECO:0000256" key="3">
    <source>
        <dbReference type="ARBA" id="ARBA00023125"/>
    </source>
</evidence>
<dbReference type="RefSeq" id="WP_008949448.1">
    <property type="nucleotide sequence ID" value="NZ_AHTH01000005.1"/>
</dbReference>
<evidence type="ECO:0000256" key="2">
    <source>
        <dbReference type="ARBA" id="ARBA00022747"/>
    </source>
</evidence>
<dbReference type="EMBL" id="AHTH01000005">
    <property type="protein sequence ID" value="EHR42033.1"/>
    <property type="molecule type" value="Genomic_DNA"/>
</dbReference>
<evidence type="ECO:0000313" key="6">
    <source>
        <dbReference type="Proteomes" id="UP000012046"/>
    </source>
</evidence>
<dbReference type="AlphaFoldDB" id="H3ZAR9"/>
<dbReference type="SUPFAM" id="SSF116734">
    <property type="entry name" value="DNA methylase specificity domain"/>
    <property type="match status" value="2"/>
</dbReference>
<evidence type="ECO:0000313" key="5">
    <source>
        <dbReference type="EMBL" id="EHR42033.1"/>
    </source>
</evidence>
<dbReference type="Gene3D" id="3.90.220.20">
    <property type="entry name" value="DNA methylase specificity domains"/>
    <property type="match status" value="2"/>
</dbReference>
<dbReference type="eggNOG" id="COG0732">
    <property type="taxonomic scope" value="Bacteria"/>
</dbReference>
<gene>
    <name evidence="5" type="ORF">AJE_02111</name>
</gene>
<dbReference type="GO" id="GO:0003677">
    <property type="term" value="F:DNA binding"/>
    <property type="evidence" value="ECO:0007669"/>
    <property type="project" value="UniProtKB-KW"/>
</dbReference>
<dbReference type="InterPro" id="IPR044946">
    <property type="entry name" value="Restrct_endonuc_typeI_TRD_sf"/>
</dbReference>
<dbReference type="InterPro" id="IPR051212">
    <property type="entry name" value="Type-I_RE_S_subunit"/>
</dbReference>
<dbReference type="PANTHER" id="PTHR43140">
    <property type="entry name" value="TYPE-1 RESTRICTION ENZYME ECOKI SPECIFICITY PROTEIN"/>
    <property type="match status" value="1"/>
</dbReference>
<comment type="similarity">
    <text evidence="1">Belongs to the type-I restriction system S methylase family.</text>
</comment>
<feature type="domain" description="Type I restriction modification DNA specificity" evidence="4">
    <location>
        <begin position="229"/>
        <end position="408"/>
    </location>
</feature>
<proteinExistence type="inferred from homology"/>
<reference evidence="5 6" key="1">
    <citation type="journal article" date="2012" name="J. Bacteriol.">
        <title>Genome Sequence of Extracellular-Protease-Producing Alishewanella jeotgali Isolated from Traditional Korean Fermented Seafood.</title>
        <authorList>
            <person name="Jung J."/>
            <person name="Chun J."/>
            <person name="Park W."/>
        </authorList>
    </citation>
    <scope>NUCLEOTIDE SEQUENCE [LARGE SCALE GENOMIC DNA]</scope>
    <source>
        <strain evidence="5 6">KCTC 22429</strain>
    </source>
</reference>
<dbReference type="CDD" id="cd17261">
    <property type="entry name" value="RMtype1_S_EcoKI-TRD2-CR2_like"/>
    <property type="match status" value="1"/>
</dbReference>
<organism evidence="5 6">
    <name type="scientific">Alishewanella jeotgali KCTC 22429</name>
    <dbReference type="NCBI Taxonomy" id="1129374"/>
    <lineage>
        <taxon>Bacteria</taxon>
        <taxon>Pseudomonadati</taxon>
        <taxon>Pseudomonadota</taxon>
        <taxon>Gammaproteobacteria</taxon>
        <taxon>Alteromonadales</taxon>
        <taxon>Alteromonadaceae</taxon>
        <taxon>Alishewanella</taxon>
    </lineage>
</organism>
<dbReference type="PATRIC" id="fig|1129374.4.peg.425"/>
<dbReference type="Pfam" id="PF01420">
    <property type="entry name" value="Methylase_S"/>
    <property type="match status" value="2"/>
</dbReference>